<protein>
    <submittedName>
        <fullName evidence="1">Uncharacterized protein</fullName>
    </submittedName>
</protein>
<accession>A0AAV4UW27</accession>
<reference evidence="1 2" key="1">
    <citation type="submission" date="2021-06" db="EMBL/GenBank/DDBJ databases">
        <title>Caerostris darwini draft genome.</title>
        <authorList>
            <person name="Kono N."/>
            <person name="Arakawa K."/>
        </authorList>
    </citation>
    <scope>NUCLEOTIDE SEQUENCE [LARGE SCALE GENOMIC DNA]</scope>
</reference>
<proteinExistence type="predicted"/>
<dbReference type="Proteomes" id="UP001054837">
    <property type="component" value="Unassembled WGS sequence"/>
</dbReference>
<evidence type="ECO:0000313" key="2">
    <source>
        <dbReference type="Proteomes" id="UP001054837"/>
    </source>
</evidence>
<evidence type="ECO:0000313" key="1">
    <source>
        <dbReference type="EMBL" id="GIY61904.1"/>
    </source>
</evidence>
<gene>
    <name evidence="1" type="ORF">CDAR_518501</name>
</gene>
<dbReference type="AlphaFoldDB" id="A0AAV4UW27"/>
<dbReference type="EMBL" id="BPLQ01012009">
    <property type="protein sequence ID" value="GIY61904.1"/>
    <property type="molecule type" value="Genomic_DNA"/>
</dbReference>
<name>A0AAV4UW27_9ARAC</name>
<sequence length="102" mass="11672">MHELVDLVLIKPAQPYFEVKIKTLLQKSPKRDSTVSQIYFRVISQRQVTTLMEAGIKGRRNEVITGGWESLLMGMGFQTEGVPPKFTTYHLDGEEFKCISPR</sequence>
<organism evidence="1 2">
    <name type="scientific">Caerostris darwini</name>
    <dbReference type="NCBI Taxonomy" id="1538125"/>
    <lineage>
        <taxon>Eukaryota</taxon>
        <taxon>Metazoa</taxon>
        <taxon>Ecdysozoa</taxon>
        <taxon>Arthropoda</taxon>
        <taxon>Chelicerata</taxon>
        <taxon>Arachnida</taxon>
        <taxon>Araneae</taxon>
        <taxon>Araneomorphae</taxon>
        <taxon>Entelegynae</taxon>
        <taxon>Araneoidea</taxon>
        <taxon>Araneidae</taxon>
        <taxon>Caerostris</taxon>
    </lineage>
</organism>
<comment type="caution">
    <text evidence="1">The sequence shown here is derived from an EMBL/GenBank/DDBJ whole genome shotgun (WGS) entry which is preliminary data.</text>
</comment>
<keyword evidence="2" id="KW-1185">Reference proteome</keyword>